<feature type="compositionally biased region" description="Basic residues" evidence="1">
    <location>
        <begin position="326"/>
        <end position="340"/>
    </location>
</feature>
<sequence length="393" mass="41614">MSATNRSKLIAKLQTALKKNYDVPPASPSRPLLEHALYACLLEDCTSELADEGLAKLEQDYFDWNEVRVTTVTELGTVLSSLPDAAKAAARLKGTLQGIFEEFYSFDLDHLKKENLGKAVARFEKIPGMTPFVLSYIIQHGLGGHSIPIDYSGMVIMLVTGIATQAEAADGRVPGLERAIPKSKGIEFATLLHQPAVALLTDPKDKAGRALLDSVVKGSSEGLDEWLVSKKAAKKRVARRRAEEREVAKLEAEAEAAAAPVAAAPTGKKKPIRSAAKATSTTNKPRASKKAAPAAKAAAPKAAEAKASAPKASEPTAEPEPAGKSATKKAAPKKTTTKKASKTDSDAKPEAKSGSKKTAKKTTEKDADDSKTASASEGGKKASNRKLTKRKPR</sequence>
<dbReference type="Gene3D" id="1.10.340.30">
    <property type="entry name" value="Hypothetical protein, domain 2"/>
    <property type="match status" value="1"/>
</dbReference>
<evidence type="ECO:0000256" key="1">
    <source>
        <dbReference type="SAM" id="MobiDB-lite"/>
    </source>
</evidence>
<feature type="region of interest" description="Disordered" evidence="1">
    <location>
        <begin position="251"/>
        <end position="393"/>
    </location>
</feature>
<protein>
    <submittedName>
        <fullName evidence="2">Uncharacterized protein</fullName>
    </submittedName>
</protein>
<feature type="compositionally biased region" description="Low complexity" evidence="1">
    <location>
        <begin position="290"/>
        <end position="325"/>
    </location>
</feature>
<dbReference type="InterPro" id="IPR011257">
    <property type="entry name" value="DNA_glycosylase"/>
</dbReference>
<comment type="caution">
    <text evidence="2">The sequence shown here is derived from an EMBL/GenBank/DDBJ whole genome shotgun (WGS) entry which is preliminary data.</text>
</comment>
<evidence type="ECO:0000313" key="2">
    <source>
        <dbReference type="EMBL" id="SMP43726.1"/>
    </source>
</evidence>
<feature type="compositionally biased region" description="Basic residues" evidence="1">
    <location>
        <begin position="382"/>
        <end position="393"/>
    </location>
</feature>
<evidence type="ECO:0000313" key="3">
    <source>
        <dbReference type="Proteomes" id="UP001158067"/>
    </source>
</evidence>
<dbReference type="SUPFAM" id="SSF48150">
    <property type="entry name" value="DNA-glycosylase"/>
    <property type="match status" value="1"/>
</dbReference>
<proteinExistence type="predicted"/>
<keyword evidence="3" id="KW-1185">Reference proteome</keyword>
<organism evidence="2 3">
    <name type="scientific">Neorhodopirellula lusitana</name>
    <dbReference type="NCBI Taxonomy" id="445327"/>
    <lineage>
        <taxon>Bacteria</taxon>
        <taxon>Pseudomonadati</taxon>
        <taxon>Planctomycetota</taxon>
        <taxon>Planctomycetia</taxon>
        <taxon>Pirellulales</taxon>
        <taxon>Pirellulaceae</taxon>
        <taxon>Neorhodopirellula</taxon>
    </lineage>
</organism>
<name>A0ABY1PRB7_9BACT</name>
<accession>A0ABY1PRB7</accession>
<reference evidence="2 3" key="1">
    <citation type="submission" date="2017-05" db="EMBL/GenBank/DDBJ databases">
        <authorList>
            <person name="Varghese N."/>
            <person name="Submissions S."/>
        </authorList>
    </citation>
    <scope>NUCLEOTIDE SEQUENCE [LARGE SCALE GENOMIC DNA]</scope>
    <source>
        <strain evidence="2 3">DSM 25457</strain>
    </source>
</reference>
<gene>
    <name evidence="2" type="ORF">SAMN06265222_101979</name>
</gene>
<feature type="compositionally biased region" description="Basic and acidic residues" evidence="1">
    <location>
        <begin position="341"/>
        <end position="353"/>
    </location>
</feature>
<dbReference type="EMBL" id="FXUG01000001">
    <property type="protein sequence ID" value="SMP43726.1"/>
    <property type="molecule type" value="Genomic_DNA"/>
</dbReference>
<dbReference type="Proteomes" id="UP001158067">
    <property type="component" value="Unassembled WGS sequence"/>
</dbReference>
<feature type="compositionally biased region" description="Low complexity" evidence="1">
    <location>
        <begin position="255"/>
        <end position="264"/>
    </location>
</feature>
<feature type="compositionally biased region" description="Basic and acidic residues" evidence="1">
    <location>
        <begin position="361"/>
        <end position="371"/>
    </location>
</feature>
<dbReference type="RefSeq" id="WP_283431132.1">
    <property type="nucleotide sequence ID" value="NZ_CAWLDM010000001.1"/>
</dbReference>